<dbReference type="Proteomes" id="UP000226592">
    <property type="component" value="Unassembled WGS sequence"/>
</dbReference>
<evidence type="ECO:0000313" key="3">
    <source>
        <dbReference type="EMBL" id="MAG21948.1"/>
    </source>
</evidence>
<evidence type="ECO:0000256" key="1">
    <source>
        <dbReference type="SAM" id="MobiDB-lite"/>
    </source>
</evidence>
<keyword evidence="2" id="KW-0812">Transmembrane</keyword>
<dbReference type="EMBL" id="NZBU01000005">
    <property type="protein sequence ID" value="MAG21948.1"/>
    <property type="molecule type" value="Genomic_DNA"/>
</dbReference>
<comment type="caution">
    <text evidence="3">The sequence shown here is derived from an EMBL/GenBank/DDBJ whole genome shotgun (WGS) entry which is preliminary data.</text>
</comment>
<feature type="region of interest" description="Disordered" evidence="1">
    <location>
        <begin position="81"/>
        <end position="103"/>
    </location>
</feature>
<evidence type="ECO:0000313" key="4">
    <source>
        <dbReference type="Proteomes" id="UP000226592"/>
    </source>
</evidence>
<accession>A0A2D6M0K1</accession>
<feature type="transmembrane region" description="Helical" evidence="2">
    <location>
        <begin position="12"/>
        <end position="34"/>
    </location>
</feature>
<feature type="transmembrane region" description="Helical" evidence="2">
    <location>
        <begin position="40"/>
        <end position="73"/>
    </location>
</feature>
<protein>
    <submittedName>
        <fullName evidence="3">Uncharacterized protein</fullName>
    </submittedName>
</protein>
<sequence>MDKALAFVLTPVVFIGILIGAVVLSAALVIFLALNPLIVFGLVGIIAVLALAVIIFGFLMVVLFVGGMIYYALRDVNEPFQRSSSKNYSLNQQDEVGRKEQSI</sequence>
<reference evidence="4" key="1">
    <citation type="submission" date="2017-09" db="EMBL/GenBank/DDBJ databases">
        <title>The Reconstruction of 2,631 Draft Metagenome-Assembled Genomes from the Global Oceans.</title>
        <authorList>
            <person name="Tully B.J."/>
            <person name="Graham E.D."/>
            <person name="Heidelberg J.F."/>
        </authorList>
    </citation>
    <scope>NUCLEOTIDE SEQUENCE [LARGE SCALE GENOMIC DNA]</scope>
</reference>
<gene>
    <name evidence="3" type="ORF">CL943_01400</name>
</gene>
<proteinExistence type="predicted"/>
<keyword evidence="2" id="KW-0472">Membrane</keyword>
<feature type="compositionally biased region" description="Polar residues" evidence="1">
    <location>
        <begin position="81"/>
        <end position="94"/>
    </location>
</feature>
<dbReference type="AlphaFoldDB" id="A0A2D6M0K1"/>
<keyword evidence="2" id="KW-1133">Transmembrane helix</keyword>
<organism evidence="3 4">
    <name type="scientific">Candidatus Iainarchaeum sp</name>
    <dbReference type="NCBI Taxonomy" id="3101447"/>
    <lineage>
        <taxon>Archaea</taxon>
        <taxon>Candidatus Iainarchaeota</taxon>
        <taxon>Candidatus Iainarchaeia</taxon>
        <taxon>Candidatus Iainarchaeales</taxon>
        <taxon>Candidatus Iainarchaeaceae</taxon>
        <taxon>Candidatus Iainarchaeum</taxon>
    </lineage>
</organism>
<name>A0A2D6M0K1_9ARCH</name>
<evidence type="ECO:0000256" key="2">
    <source>
        <dbReference type="SAM" id="Phobius"/>
    </source>
</evidence>